<dbReference type="Pfam" id="PF14310">
    <property type="entry name" value="Fn3-like"/>
    <property type="match status" value="1"/>
</dbReference>
<dbReference type="FunFam" id="2.60.40.10:FF:000495">
    <property type="entry name" value="Periplasmic beta-glucosidase"/>
    <property type="match status" value="1"/>
</dbReference>
<evidence type="ECO:0000313" key="13">
    <source>
        <dbReference type="Proteomes" id="UP000566813"/>
    </source>
</evidence>
<keyword evidence="6" id="KW-0326">Glycosidase</keyword>
<dbReference type="InterPro" id="IPR036962">
    <property type="entry name" value="Glyco_hydro_3_N_sf"/>
</dbReference>
<dbReference type="Gene3D" id="3.40.50.1700">
    <property type="entry name" value="Glycoside hydrolase family 3 C-terminal domain"/>
    <property type="match status" value="1"/>
</dbReference>
<gene>
    <name evidence="12" type="ORF">H7F51_10640</name>
</gene>
<comment type="catalytic activity">
    <reaction evidence="1">
        <text>Hydrolysis of terminal, non-reducing beta-D-glucosyl residues with release of beta-D-glucose.</text>
        <dbReference type="EC" id="3.2.1.21"/>
    </reaction>
</comment>
<comment type="similarity">
    <text evidence="2">Belongs to the glycosyl hydrolase 3 family.</text>
</comment>
<dbReference type="InterPro" id="IPR001764">
    <property type="entry name" value="Glyco_hydro_3_N"/>
</dbReference>
<keyword evidence="5 12" id="KW-0378">Hydrolase</keyword>
<dbReference type="EC" id="3.2.1.21" evidence="3"/>
<dbReference type="InterPro" id="IPR017853">
    <property type="entry name" value="GH"/>
</dbReference>
<evidence type="ECO:0000256" key="4">
    <source>
        <dbReference type="ARBA" id="ARBA00022729"/>
    </source>
</evidence>
<dbReference type="SUPFAM" id="SSF51445">
    <property type="entry name" value="(Trans)glycosidases"/>
    <property type="match status" value="1"/>
</dbReference>
<protein>
    <recommendedName>
        <fullName evidence="3">beta-glucosidase</fullName>
        <ecNumber evidence="3">3.2.1.21</ecNumber>
    </recommendedName>
    <alternativeName>
        <fullName evidence="9">Beta-D-glucoside glucohydrolase</fullName>
    </alternativeName>
    <alternativeName>
        <fullName evidence="7">Cellobiase</fullName>
    </alternativeName>
    <alternativeName>
        <fullName evidence="8">Gentiobiase</fullName>
    </alternativeName>
</protein>
<evidence type="ECO:0000256" key="6">
    <source>
        <dbReference type="ARBA" id="ARBA00023295"/>
    </source>
</evidence>
<organism evidence="12 13">
    <name type="scientific">Novosphingobium flavum</name>
    <dbReference type="NCBI Taxonomy" id="1778672"/>
    <lineage>
        <taxon>Bacteria</taxon>
        <taxon>Pseudomonadati</taxon>
        <taxon>Pseudomonadota</taxon>
        <taxon>Alphaproteobacteria</taxon>
        <taxon>Sphingomonadales</taxon>
        <taxon>Sphingomonadaceae</taxon>
        <taxon>Novosphingobium</taxon>
    </lineage>
</organism>
<dbReference type="PANTHER" id="PTHR30620:SF16">
    <property type="entry name" value="LYSOSOMAL BETA GLUCOSIDASE"/>
    <property type="match status" value="1"/>
</dbReference>
<evidence type="ECO:0000256" key="9">
    <source>
        <dbReference type="ARBA" id="ARBA00032594"/>
    </source>
</evidence>
<keyword evidence="13" id="KW-1185">Reference proteome</keyword>
<dbReference type="PROSITE" id="PS51318">
    <property type="entry name" value="TAT"/>
    <property type="match status" value="1"/>
</dbReference>
<dbReference type="InterPro" id="IPR051915">
    <property type="entry name" value="Cellulose_Degrad_GH3"/>
</dbReference>
<feature type="chain" id="PRO_5031482482" description="beta-glucosidase" evidence="10">
    <location>
        <begin position="24"/>
        <end position="785"/>
    </location>
</feature>
<comment type="caution">
    <text evidence="12">The sequence shown here is derived from an EMBL/GenBank/DDBJ whole genome shotgun (WGS) entry which is preliminary data.</text>
</comment>
<evidence type="ECO:0000259" key="11">
    <source>
        <dbReference type="SMART" id="SM01217"/>
    </source>
</evidence>
<proteinExistence type="inferred from homology"/>
<dbReference type="Pfam" id="PF01915">
    <property type="entry name" value="Glyco_hydro_3_C"/>
    <property type="match status" value="1"/>
</dbReference>
<evidence type="ECO:0000313" key="12">
    <source>
        <dbReference type="EMBL" id="MBC2665984.1"/>
    </source>
</evidence>
<dbReference type="PANTHER" id="PTHR30620">
    <property type="entry name" value="PERIPLASMIC BETA-GLUCOSIDASE-RELATED"/>
    <property type="match status" value="1"/>
</dbReference>
<dbReference type="Pfam" id="PF00933">
    <property type="entry name" value="Glyco_hydro_3"/>
    <property type="match status" value="1"/>
</dbReference>
<dbReference type="AlphaFoldDB" id="A0A7X1KLV6"/>
<dbReference type="SMART" id="SM01217">
    <property type="entry name" value="Fn3_like"/>
    <property type="match status" value="1"/>
</dbReference>
<accession>A0A7X1KLV6</accession>
<feature type="domain" description="Fibronectin type III-like" evidence="11">
    <location>
        <begin position="705"/>
        <end position="774"/>
    </location>
</feature>
<keyword evidence="4 10" id="KW-0732">Signal</keyword>
<evidence type="ECO:0000256" key="10">
    <source>
        <dbReference type="SAM" id="SignalP"/>
    </source>
</evidence>
<dbReference type="GO" id="GO:0008422">
    <property type="term" value="F:beta-glucosidase activity"/>
    <property type="evidence" value="ECO:0007669"/>
    <property type="project" value="UniProtKB-EC"/>
</dbReference>
<dbReference type="Gene3D" id="3.20.20.300">
    <property type="entry name" value="Glycoside hydrolase, family 3, N-terminal domain"/>
    <property type="match status" value="1"/>
</dbReference>
<reference evidence="12 13" key="1">
    <citation type="submission" date="2020-08" db="EMBL/GenBank/DDBJ databases">
        <title>The genome sequence of type strain Novosphingobium flavum NBRC 111647.</title>
        <authorList>
            <person name="Liu Y."/>
        </authorList>
    </citation>
    <scope>NUCLEOTIDE SEQUENCE [LARGE SCALE GENOMIC DNA]</scope>
    <source>
        <strain evidence="12 13">NBRC 111647</strain>
    </source>
</reference>
<evidence type="ECO:0000256" key="1">
    <source>
        <dbReference type="ARBA" id="ARBA00000448"/>
    </source>
</evidence>
<dbReference type="Proteomes" id="UP000566813">
    <property type="component" value="Unassembled WGS sequence"/>
</dbReference>
<feature type="signal peptide" evidence="10">
    <location>
        <begin position="1"/>
        <end position="23"/>
    </location>
</feature>
<dbReference type="PRINTS" id="PR00133">
    <property type="entry name" value="GLHYDRLASE3"/>
</dbReference>
<dbReference type="InterPro" id="IPR026891">
    <property type="entry name" value="Fn3-like"/>
</dbReference>
<evidence type="ECO:0000256" key="2">
    <source>
        <dbReference type="ARBA" id="ARBA00005336"/>
    </source>
</evidence>
<evidence type="ECO:0000256" key="3">
    <source>
        <dbReference type="ARBA" id="ARBA00012744"/>
    </source>
</evidence>
<dbReference type="InterPro" id="IPR013783">
    <property type="entry name" value="Ig-like_fold"/>
</dbReference>
<dbReference type="GO" id="GO:0009251">
    <property type="term" value="P:glucan catabolic process"/>
    <property type="evidence" value="ECO:0007669"/>
    <property type="project" value="TreeGrafter"/>
</dbReference>
<dbReference type="InterPro" id="IPR036881">
    <property type="entry name" value="Glyco_hydro_3_C_sf"/>
</dbReference>
<evidence type="ECO:0000256" key="5">
    <source>
        <dbReference type="ARBA" id="ARBA00022801"/>
    </source>
</evidence>
<dbReference type="Gene3D" id="2.60.40.10">
    <property type="entry name" value="Immunoglobulins"/>
    <property type="match status" value="1"/>
</dbReference>
<evidence type="ECO:0000256" key="8">
    <source>
        <dbReference type="ARBA" id="ARBA00032194"/>
    </source>
</evidence>
<dbReference type="SUPFAM" id="SSF52279">
    <property type="entry name" value="Beta-D-glucan exohydrolase, C-terminal domain"/>
    <property type="match status" value="1"/>
</dbReference>
<dbReference type="InterPro" id="IPR006311">
    <property type="entry name" value="TAT_signal"/>
</dbReference>
<dbReference type="RefSeq" id="WP_185664288.1">
    <property type="nucleotide sequence ID" value="NZ_JACLAW010000007.1"/>
</dbReference>
<evidence type="ECO:0000256" key="7">
    <source>
        <dbReference type="ARBA" id="ARBA00031448"/>
    </source>
</evidence>
<sequence>MTRLSRRHFLATTTLAAAAPAFAAEKPRYRDPAAPVAERVADLLSRMTLEEKVAQMRAMWFGKAAILDAAGNFAPDKAAGALANGIGQLSRGGDWAGTSRFTQDQHRPGTNTLALLNAVQRHLVEQTRLGIPALVHEEAAHGFAGPEATIFPIPPGLGSTWNPALVEQAFTVAAREARAHGAAVALAPVLDLARDPRWGRVEEFFGEDPFLVGAMALAATRGLQGRARPIGPERVFATLKHFVHGTPEGGLNLAPADMSQRTLRGTYLVPFRRAIAEGDAAIVMPSYNEVGGVPAHAHRALLQQEGRRVLGFKGPYFSDYAAIPNLVEHHHVAADDSEAAAMALRAGVDADLPEGAAYARLPDLVRAGKVPESAIDLAVGRILALKFEAGLFERPYTDPRRLTAQTNRPTDVALAREVARQAVILLKNDGVLPLAPRAGLKIAVIGPNAEEALLGGYSGENSRSVGLLEGLRRNVPKDWVVTHAEGVRLTDREANRPPRVIEPAKLTDPATNGARIAEAVAAARAADVVILALGDKPELTREAVRANAPGDRMSLKLFGDQDRLVEAIAATGKPLVSILLNGRILSVPRLTDVSNALIEGWYLGQEAGNALADVLLGATNPGGKLPVTVPHAASTLPAYVGREPSALINHYIETDNAPLFPFGFGLSYTTFTVSAPRLSAARIRQGEGVTVSVDVTNTGSQTGDEVVQIYLRDEVSSAPRPLLELKGFERVRLQPGETRTVAIGLPAEAFAFWNAELEWVAEPGRFTIHAGNSAASLKSATLELA</sequence>
<dbReference type="EMBL" id="JACLAW010000007">
    <property type="protein sequence ID" value="MBC2665984.1"/>
    <property type="molecule type" value="Genomic_DNA"/>
</dbReference>
<name>A0A7X1KLV6_9SPHN</name>
<dbReference type="InterPro" id="IPR002772">
    <property type="entry name" value="Glyco_hydro_3_C"/>
</dbReference>